<dbReference type="InterPro" id="IPR023186">
    <property type="entry name" value="IUNH"/>
</dbReference>
<dbReference type="PROSITE" id="PS01247">
    <property type="entry name" value="IUNH"/>
    <property type="match status" value="1"/>
</dbReference>
<accession>A0A6N2XMI8</accession>
<dbReference type="GO" id="GO:0045437">
    <property type="term" value="F:uridine nucleosidase activity"/>
    <property type="evidence" value="ECO:0007669"/>
    <property type="project" value="UniProtKB-ARBA"/>
</dbReference>
<dbReference type="AlphaFoldDB" id="A0A6N2XMI8"/>
<proteinExistence type="predicted"/>
<keyword evidence="2 4" id="KW-0326">Glycosidase</keyword>
<evidence type="ECO:0000256" key="1">
    <source>
        <dbReference type="ARBA" id="ARBA00022801"/>
    </source>
</evidence>
<evidence type="ECO:0000259" key="3">
    <source>
        <dbReference type="Pfam" id="PF01156"/>
    </source>
</evidence>
<evidence type="ECO:0000313" key="4">
    <source>
        <dbReference type="EMBL" id="VYT55452.1"/>
    </source>
</evidence>
<gene>
    <name evidence="4" type="primary">rihB_2</name>
    <name evidence="4" type="ORF">CBLFYP116_05182</name>
</gene>
<dbReference type="GO" id="GO:0008477">
    <property type="term" value="F:purine nucleosidase activity"/>
    <property type="evidence" value="ECO:0007669"/>
    <property type="project" value="TreeGrafter"/>
</dbReference>
<dbReference type="EMBL" id="CACRTF010000019">
    <property type="protein sequence ID" value="VYT55452.1"/>
    <property type="molecule type" value="Genomic_DNA"/>
</dbReference>
<dbReference type="Pfam" id="PF01156">
    <property type="entry name" value="IU_nuc_hydro"/>
    <property type="match status" value="1"/>
</dbReference>
<dbReference type="InterPro" id="IPR001910">
    <property type="entry name" value="Inosine/uridine_hydrolase_dom"/>
</dbReference>
<dbReference type="SUPFAM" id="SSF53590">
    <property type="entry name" value="Nucleoside hydrolase"/>
    <property type="match status" value="1"/>
</dbReference>
<reference evidence="4" key="1">
    <citation type="submission" date="2019-11" db="EMBL/GenBank/DDBJ databases">
        <authorList>
            <person name="Feng L."/>
        </authorList>
    </citation>
    <scope>NUCLEOTIDE SEQUENCE</scope>
    <source>
        <strain evidence="4">CbolteaeLFYP116</strain>
    </source>
</reference>
<evidence type="ECO:0000256" key="2">
    <source>
        <dbReference type="ARBA" id="ARBA00023295"/>
    </source>
</evidence>
<dbReference type="GO" id="GO:0006152">
    <property type="term" value="P:purine nucleoside catabolic process"/>
    <property type="evidence" value="ECO:0007669"/>
    <property type="project" value="TreeGrafter"/>
</dbReference>
<name>A0A6N2XMI8_9FIRM</name>
<sequence>MDKKKVILDVDTGSDDAIAIILAVLHPDLDVLGITTVNGNKPLPNTTENTLRVIDLLGEGEHIPVYMGCADPMVAELSPERHAESRQAPQKIEVNGEIVEYHSEYLDMLPPSITKVQEKRAVPYLIDTLMASEGDITLIPVGPLTNIAVAMRAEPRIKGKIKRIVIMGGGHGISNRTSAAEFNIWKDPEAAQIVLTSGCDVMLVPLDSTHAGDVTLEESRTIRNLGTPVAVAVADLLDQRIKAYDMFQPQKIAGSTPPHDALVVASVIDPDVLKDVQLKRVDVDFGGSICDGRTMVDSRVYPDNPPNIHIALDCDRQRFVKLLTDTIALSVKSESGMRRGIRQ</sequence>
<dbReference type="InterPro" id="IPR015910">
    <property type="entry name" value="I/U_nuclsd_hydro_CS"/>
</dbReference>
<keyword evidence="1 4" id="KW-0378">Hydrolase</keyword>
<dbReference type="Gene3D" id="3.90.245.10">
    <property type="entry name" value="Ribonucleoside hydrolase-like"/>
    <property type="match status" value="1"/>
</dbReference>
<protein>
    <submittedName>
        <fullName evidence="4">Pyrimidine-specific ribonucleoside hydrolase RihB</fullName>
        <ecNumber evidence="4">3.2.2.8</ecNumber>
    </submittedName>
</protein>
<dbReference type="InterPro" id="IPR036452">
    <property type="entry name" value="Ribo_hydro-like"/>
</dbReference>
<dbReference type="EC" id="3.2.2.8" evidence="4"/>
<dbReference type="RefSeq" id="WP_002576807.1">
    <property type="nucleotide sequence ID" value="NZ_BAABZS010000001.1"/>
</dbReference>
<dbReference type="GeneID" id="23114977"/>
<dbReference type="PANTHER" id="PTHR12304">
    <property type="entry name" value="INOSINE-URIDINE PREFERRING NUCLEOSIDE HYDROLASE"/>
    <property type="match status" value="1"/>
</dbReference>
<dbReference type="GO" id="GO:0005829">
    <property type="term" value="C:cytosol"/>
    <property type="evidence" value="ECO:0007669"/>
    <property type="project" value="TreeGrafter"/>
</dbReference>
<feature type="domain" description="Inosine/uridine-preferring nucleoside hydrolase" evidence="3">
    <location>
        <begin position="6"/>
        <end position="320"/>
    </location>
</feature>
<dbReference type="PANTHER" id="PTHR12304:SF4">
    <property type="entry name" value="URIDINE NUCLEOSIDASE"/>
    <property type="match status" value="1"/>
</dbReference>
<organism evidence="4">
    <name type="scientific">Enterocloster bolteae</name>
    <dbReference type="NCBI Taxonomy" id="208479"/>
    <lineage>
        <taxon>Bacteria</taxon>
        <taxon>Bacillati</taxon>
        <taxon>Bacillota</taxon>
        <taxon>Clostridia</taxon>
        <taxon>Lachnospirales</taxon>
        <taxon>Lachnospiraceae</taxon>
        <taxon>Enterocloster</taxon>
    </lineage>
</organism>